<name>A0A3A8E4W6_9GAMM</name>
<dbReference type="InterPro" id="IPR052900">
    <property type="entry name" value="Phospholipid_Metab_Enz"/>
</dbReference>
<dbReference type="InterPro" id="IPR018946">
    <property type="entry name" value="PhoD-like_MPP"/>
</dbReference>
<keyword evidence="3" id="KW-1185">Reference proteome</keyword>
<dbReference type="OrthoDB" id="327733at2"/>
<gene>
    <name evidence="2" type="ORF">D7V32_16125</name>
</gene>
<dbReference type="Gene3D" id="3.60.21.70">
    <property type="entry name" value="PhoD-like phosphatase"/>
    <property type="match status" value="1"/>
</dbReference>
<dbReference type="SUPFAM" id="SSF56300">
    <property type="entry name" value="Metallo-dependent phosphatases"/>
    <property type="match status" value="1"/>
</dbReference>
<dbReference type="PANTHER" id="PTHR43606">
    <property type="entry name" value="PHOSPHATASE, PUTATIVE (AFU_ORTHOLOGUE AFUA_6G08710)-RELATED"/>
    <property type="match status" value="1"/>
</dbReference>
<dbReference type="InterPro" id="IPR029052">
    <property type="entry name" value="Metallo-depent_PP-like"/>
</dbReference>
<proteinExistence type="predicted"/>
<organism evidence="2 3">
    <name type="scientific">Acinetobacter tianfuensis</name>
    <dbReference type="NCBI Taxonomy" id="2419603"/>
    <lineage>
        <taxon>Bacteria</taxon>
        <taxon>Pseudomonadati</taxon>
        <taxon>Pseudomonadota</taxon>
        <taxon>Gammaproteobacteria</taxon>
        <taxon>Moraxellales</taxon>
        <taxon>Moraxellaceae</taxon>
        <taxon>Acinetobacter</taxon>
    </lineage>
</organism>
<dbReference type="EMBL" id="RAXV01000053">
    <property type="protein sequence ID" value="RKG29198.1"/>
    <property type="molecule type" value="Genomic_DNA"/>
</dbReference>
<dbReference type="Proteomes" id="UP000282388">
    <property type="component" value="Unassembled WGS sequence"/>
</dbReference>
<reference evidence="2 3" key="1">
    <citation type="submission" date="2018-09" db="EMBL/GenBank/DDBJ databases">
        <title>The draft genome of Acinetobacter spp. strains.</title>
        <authorList>
            <person name="Qin J."/>
            <person name="Feng Y."/>
            <person name="Zong Z."/>
        </authorList>
    </citation>
    <scope>NUCLEOTIDE SEQUENCE [LARGE SCALE GENOMIC DNA]</scope>
    <source>
        <strain evidence="2 3">WCHAc060012</strain>
    </source>
</reference>
<feature type="non-terminal residue" evidence="2">
    <location>
        <position position="1"/>
    </location>
</feature>
<evidence type="ECO:0000313" key="2">
    <source>
        <dbReference type="EMBL" id="RKG29198.1"/>
    </source>
</evidence>
<dbReference type="RefSeq" id="WP_120403841.1">
    <property type="nucleotide sequence ID" value="NZ_RAXV01000053.1"/>
</dbReference>
<dbReference type="PANTHER" id="PTHR43606:SF2">
    <property type="entry name" value="ALKALINE PHOSPHATASE FAMILY PROTEIN (AFU_ORTHOLOGUE AFUA_5G03860)"/>
    <property type="match status" value="1"/>
</dbReference>
<feature type="domain" description="PhoD-like phosphatase metallophosphatase" evidence="1">
    <location>
        <begin position="31"/>
        <end position="436"/>
    </location>
</feature>
<dbReference type="AlphaFoldDB" id="A0A3A8E4W6"/>
<comment type="caution">
    <text evidence="2">The sequence shown here is derived from an EMBL/GenBank/DDBJ whole genome shotgun (WGS) entry which is preliminary data.</text>
</comment>
<dbReference type="Pfam" id="PF09423">
    <property type="entry name" value="PhoD"/>
    <property type="match status" value="1"/>
</dbReference>
<dbReference type="InterPro" id="IPR038607">
    <property type="entry name" value="PhoD-like_sf"/>
</dbReference>
<dbReference type="CDD" id="cd07389">
    <property type="entry name" value="MPP_PhoD"/>
    <property type="match status" value="1"/>
</dbReference>
<evidence type="ECO:0000259" key="1">
    <source>
        <dbReference type="Pfam" id="PF09423"/>
    </source>
</evidence>
<accession>A0A3A8E4W6</accession>
<evidence type="ECO:0000313" key="3">
    <source>
        <dbReference type="Proteomes" id="UP000282388"/>
    </source>
</evidence>
<sequence>FYRFKFGEVLSPAGQTKTLAEVNTALDKVSFAVCSCSNYPAGYFHVYKEMAKLDVDAVLHLGDYIYEYGQGGYAAEDAESLGRELAADNNKETISLTDYRKRYALYRLDADLQALHQRHPFIVIWDDHELSNDTWLEGAENHQANEGSFIERKAAALKAYFEWMPIRAKNENDYLHIFRQFNYGNLVQLNMLDTRMIARSKQLDYADYMDTAGNLDGAKFMTDLASASRMLLGQDQLAWLGSALGASSAKWNVLGQQVLMAKMHIPAEILALLAQVQSGTAGAAELNRIKQVIAELTMIKMQYLADPSKLTAEQIARIRTAVPYNLDAWDGYVYEREHLYSILKQLKKQVVVLAGDTHNAWHSELFAQDGIQAGIELAVSSVSSPGMEKYLQISTEDLRSFEQAFNLLIDELQYCNLNQRGWLLVEFNPDEVRSNWMFVDSVKTKSYQLDAASEKIMSFDPKMKQIKTVSKSA</sequence>
<protein>
    <submittedName>
        <fullName evidence="2">Alkaline phosphatase</fullName>
    </submittedName>
</protein>